<gene>
    <name evidence="2" type="ORF">BCR42DRAFT_395278</name>
</gene>
<accession>A0A1X2I8W5</accession>
<comment type="caution">
    <text evidence="2">The sequence shown here is derived from an EMBL/GenBank/DDBJ whole genome shotgun (WGS) entry which is preliminary data.</text>
</comment>
<feature type="transmembrane region" description="Helical" evidence="1">
    <location>
        <begin position="105"/>
        <end position="124"/>
    </location>
</feature>
<feature type="transmembrane region" description="Helical" evidence="1">
    <location>
        <begin position="43"/>
        <end position="66"/>
    </location>
</feature>
<evidence type="ECO:0000256" key="1">
    <source>
        <dbReference type="SAM" id="Phobius"/>
    </source>
</evidence>
<sequence>MLLYAYALAFFSVWFLSLSGTYYLSALLSSFPMVAAISSCRHLWYCFILVTMAFLSCFMMTSACAIDDTQGYWFALFLATLTLAMIVPCRHFMSVHWKRLLGLPLDLLEFVLAVLFRLVLWAPYCMVSLQLVSLLDYILDAPFDDLSAKIKQLDCPGVFYLPPSLATMRSWDAAATATATNTTTSPHYGYVEGHVDRWAIDHHTNGPSDDMDMDLLDSFASLSIA</sequence>
<dbReference type="AlphaFoldDB" id="A0A1X2I8W5"/>
<keyword evidence="3" id="KW-1185">Reference proteome</keyword>
<dbReference type="EMBL" id="MCGE01000021">
    <property type="protein sequence ID" value="ORZ11618.1"/>
    <property type="molecule type" value="Genomic_DNA"/>
</dbReference>
<dbReference type="Proteomes" id="UP000193560">
    <property type="component" value="Unassembled WGS sequence"/>
</dbReference>
<feature type="transmembrane region" description="Helical" evidence="1">
    <location>
        <begin position="72"/>
        <end position="93"/>
    </location>
</feature>
<evidence type="ECO:0000313" key="2">
    <source>
        <dbReference type="EMBL" id="ORZ11618.1"/>
    </source>
</evidence>
<reference evidence="2 3" key="1">
    <citation type="submission" date="2016-07" db="EMBL/GenBank/DDBJ databases">
        <title>Pervasive Adenine N6-methylation of Active Genes in Fungi.</title>
        <authorList>
            <consortium name="DOE Joint Genome Institute"/>
            <person name="Mondo S.J."/>
            <person name="Dannebaum R.O."/>
            <person name="Kuo R.C."/>
            <person name="Labutti K."/>
            <person name="Haridas S."/>
            <person name="Kuo A."/>
            <person name="Salamov A."/>
            <person name="Ahrendt S.R."/>
            <person name="Lipzen A."/>
            <person name="Sullivan W."/>
            <person name="Andreopoulos W.B."/>
            <person name="Clum A."/>
            <person name="Lindquist E."/>
            <person name="Daum C."/>
            <person name="Ramamoorthy G.K."/>
            <person name="Gryganskyi A."/>
            <person name="Culley D."/>
            <person name="Magnuson J.K."/>
            <person name="James T.Y."/>
            <person name="O'Malley M.A."/>
            <person name="Stajich J.E."/>
            <person name="Spatafora J.W."/>
            <person name="Visel A."/>
            <person name="Grigoriev I.V."/>
        </authorList>
    </citation>
    <scope>NUCLEOTIDE SEQUENCE [LARGE SCALE GENOMIC DNA]</scope>
    <source>
        <strain evidence="2 3">NRRL 1336</strain>
    </source>
</reference>
<evidence type="ECO:0000313" key="3">
    <source>
        <dbReference type="Proteomes" id="UP000193560"/>
    </source>
</evidence>
<protein>
    <submittedName>
        <fullName evidence="2">Uncharacterized protein</fullName>
    </submittedName>
</protein>
<keyword evidence="1" id="KW-0472">Membrane</keyword>
<organism evidence="2 3">
    <name type="scientific">Absidia repens</name>
    <dbReference type="NCBI Taxonomy" id="90262"/>
    <lineage>
        <taxon>Eukaryota</taxon>
        <taxon>Fungi</taxon>
        <taxon>Fungi incertae sedis</taxon>
        <taxon>Mucoromycota</taxon>
        <taxon>Mucoromycotina</taxon>
        <taxon>Mucoromycetes</taxon>
        <taxon>Mucorales</taxon>
        <taxon>Cunninghamellaceae</taxon>
        <taxon>Absidia</taxon>
    </lineage>
</organism>
<name>A0A1X2I8W5_9FUNG</name>
<keyword evidence="1" id="KW-0812">Transmembrane</keyword>
<feature type="transmembrane region" description="Helical" evidence="1">
    <location>
        <begin position="6"/>
        <end position="31"/>
    </location>
</feature>
<proteinExistence type="predicted"/>
<keyword evidence="1" id="KW-1133">Transmembrane helix</keyword>